<keyword evidence="2" id="KW-1185">Reference proteome</keyword>
<proteinExistence type="predicted"/>
<reference evidence="1 2" key="1">
    <citation type="submission" date="2024-04" db="EMBL/GenBank/DDBJ databases">
        <title>Draft genome sequence of Sessilibacter corallicola NBRC 116591.</title>
        <authorList>
            <person name="Miyakawa T."/>
            <person name="Kusuya Y."/>
            <person name="Miura T."/>
        </authorList>
    </citation>
    <scope>NUCLEOTIDE SEQUENCE [LARGE SCALE GENOMIC DNA]</scope>
    <source>
        <strain evidence="1 2">KU-00831-HH</strain>
    </source>
</reference>
<name>A0ABQ0AAF2_9GAMM</name>
<dbReference type="EMBL" id="BAABWN010000007">
    <property type="protein sequence ID" value="GAA6168624.1"/>
    <property type="molecule type" value="Genomic_DNA"/>
</dbReference>
<sequence>MKSVEIHLNISKDEFIKLYQSGGRANVLATARDGRRIQFPASSLRRWLNHSGIVGLFVIYFDDSNRLSRIERLS</sequence>
<comment type="caution">
    <text evidence="1">The sequence shown here is derived from an EMBL/GenBank/DDBJ whole genome shotgun (WGS) entry which is preliminary data.</text>
</comment>
<accession>A0ABQ0AAF2</accession>
<gene>
    <name evidence="1" type="ORF">NBRC116591_24350</name>
</gene>
<dbReference type="Proteomes" id="UP001465153">
    <property type="component" value="Unassembled WGS sequence"/>
</dbReference>
<dbReference type="InterPro" id="IPR021363">
    <property type="entry name" value="DUF2835"/>
</dbReference>
<evidence type="ECO:0000313" key="1">
    <source>
        <dbReference type="EMBL" id="GAA6168624.1"/>
    </source>
</evidence>
<protein>
    <recommendedName>
        <fullName evidence="3">DUF2835 family protein</fullName>
    </recommendedName>
</protein>
<dbReference type="RefSeq" id="WP_233089136.1">
    <property type="nucleotide sequence ID" value="NZ_BAABWN010000007.1"/>
</dbReference>
<evidence type="ECO:0000313" key="2">
    <source>
        <dbReference type="Proteomes" id="UP001465153"/>
    </source>
</evidence>
<evidence type="ECO:0008006" key="3">
    <source>
        <dbReference type="Google" id="ProtNLM"/>
    </source>
</evidence>
<organism evidence="1 2">
    <name type="scientific">Sessilibacter corallicola</name>
    <dbReference type="NCBI Taxonomy" id="2904075"/>
    <lineage>
        <taxon>Bacteria</taxon>
        <taxon>Pseudomonadati</taxon>
        <taxon>Pseudomonadota</taxon>
        <taxon>Gammaproteobacteria</taxon>
        <taxon>Cellvibrionales</taxon>
        <taxon>Cellvibrionaceae</taxon>
        <taxon>Sessilibacter</taxon>
    </lineage>
</organism>
<dbReference type="Pfam" id="PF11197">
    <property type="entry name" value="DUF2835"/>
    <property type="match status" value="1"/>
</dbReference>